<feature type="compositionally biased region" description="Basic and acidic residues" evidence="2">
    <location>
        <begin position="46"/>
        <end position="72"/>
    </location>
</feature>
<feature type="domain" description="3D" evidence="3">
    <location>
        <begin position="147"/>
        <end position="204"/>
    </location>
</feature>
<dbReference type="Pfam" id="PF06725">
    <property type="entry name" value="3D"/>
    <property type="match status" value="1"/>
</dbReference>
<evidence type="ECO:0000259" key="3">
    <source>
        <dbReference type="Pfam" id="PF06725"/>
    </source>
</evidence>
<dbReference type="InterPro" id="IPR059180">
    <property type="entry name" value="3D_YorM"/>
</dbReference>
<dbReference type="InterPro" id="IPR036908">
    <property type="entry name" value="RlpA-like_sf"/>
</dbReference>
<dbReference type="PANTHER" id="PTHR39160:SF4">
    <property type="entry name" value="RESUSCITATION-PROMOTING FACTOR RPFB"/>
    <property type="match status" value="1"/>
</dbReference>
<accession>A0A6I6DEE9</accession>
<evidence type="ECO:0000256" key="2">
    <source>
        <dbReference type="SAM" id="MobiDB-lite"/>
    </source>
</evidence>
<dbReference type="GO" id="GO:0019867">
    <property type="term" value="C:outer membrane"/>
    <property type="evidence" value="ECO:0007669"/>
    <property type="project" value="InterPro"/>
</dbReference>
<evidence type="ECO:0000313" key="4">
    <source>
        <dbReference type="EMBL" id="QGU00832.1"/>
    </source>
</evidence>
<dbReference type="RefSeq" id="WP_243140194.1">
    <property type="nucleotide sequence ID" value="NZ_CP046457.1"/>
</dbReference>
<gene>
    <name evidence="4" type="ORF">SYNTR_2238</name>
</gene>
<dbReference type="KEGG" id="salq:SYNTR_2238"/>
<organism evidence="4 5">
    <name type="scientific">Candidatus Syntrophocurvum alkaliphilum</name>
    <dbReference type="NCBI Taxonomy" id="2293317"/>
    <lineage>
        <taxon>Bacteria</taxon>
        <taxon>Bacillati</taxon>
        <taxon>Bacillota</taxon>
        <taxon>Clostridia</taxon>
        <taxon>Eubacteriales</taxon>
        <taxon>Syntrophomonadaceae</taxon>
        <taxon>Candidatus Syntrophocurvum</taxon>
    </lineage>
</organism>
<reference evidence="5" key="1">
    <citation type="journal article" date="2019" name="Microbiology">
        <title>Complete Genome Sequence of an Uncultured Bacterium of the Candidate Phylum Bipolaricaulota.</title>
        <authorList>
            <person name="Kadnikov V.V."/>
            <person name="Mardanov A.V."/>
            <person name="Beletsky A.V."/>
            <person name="Frank Y.A."/>
            <person name="Karnachuk O.V."/>
            <person name="Ravin N.V."/>
        </authorList>
    </citation>
    <scope>NUCLEOTIDE SEQUENCE [LARGE SCALE GENOMIC DNA]</scope>
</reference>
<dbReference type="CDD" id="cd14667">
    <property type="entry name" value="3D_containing_proteins"/>
    <property type="match status" value="1"/>
</dbReference>
<dbReference type="Gene3D" id="2.40.40.10">
    <property type="entry name" value="RlpA-like domain"/>
    <property type="match status" value="1"/>
</dbReference>
<dbReference type="PANTHER" id="PTHR39160">
    <property type="entry name" value="CELL WALL-BINDING PROTEIN YOCH"/>
    <property type="match status" value="1"/>
</dbReference>
<dbReference type="AlphaFoldDB" id="A0A6I6DEE9"/>
<evidence type="ECO:0000256" key="1">
    <source>
        <dbReference type="ARBA" id="ARBA00022729"/>
    </source>
</evidence>
<evidence type="ECO:0000313" key="5">
    <source>
        <dbReference type="Proteomes" id="UP000426444"/>
    </source>
</evidence>
<feature type="compositionally biased region" description="Polar residues" evidence="2">
    <location>
        <begin position="73"/>
        <end position="86"/>
    </location>
</feature>
<keyword evidence="5" id="KW-1185">Reference proteome</keyword>
<keyword evidence="1" id="KW-0732">Signal</keyword>
<sequence>MNKKNHIYIGILLVIFILGTTLAYENLASKNGDNIPQDNEETILANKDEEINNNKNDEKEVETSEEKEKKDLPTSTDNKNNEQPVNNPEEIVADDTPKKVKEKPTNEEPGYRTMTMVATAYTDCHEENYPWGGYPSYIGLPLDRGIVAVDPDVIPMETKLYIEGYGEGIAADQGGAIKGNRIDVFMWTKEEAYEWGIREVEVKIYDQ</sequence>
<dbReference type="EMBL" id="CP046457">
    <property type="protein sequence ID" value="QGU00832.1"/>
    <property type="molecule type" value="Genomic_DNA"/>
</dbReference>
<dbReference type="InterPro" id="IPR010611">
    <property type="entry name" value="3D_dom"/>
</dbReference>
<protein>
    <submittedName>
        <fullName evidence="4">Cell wall-binding protein</fullName>
    </submittedName>
</protein>
<dbReference type="Proteomes" id="UP000426444">
    <property type="component" value="Chromosome"/>
</dbReference>
<proteinExistence type="predicted"/>
<feature type="region of interest" description="Disordered" evidence="2">
    <location>
        <begin position="29"/>
        <end position="108"/>
    </location>
</feature>
<name>A0A6I6DEE9_9FIRM</name>
<dbReference type="SUPFAM" id="SSF50685">
    <property type="entry name" value="Barwin-like endoglucanases"/>
    <property type="match status" value="1"/>
</dbReference>
<feature type="compositionally biased region" description="Basic and acidic residues" evidence="2">
    <location>
        <begin position="95"/>
        <end position="108"/>
    </location>
</feature>
<dbReference type="GO" id="GO:0004553">
    <property type="term" value="F:hydrolase activity, hydrolyzing O-glycosyl compounds"/>
    <property type="evidence" value="ECO:0007669"/>
    <property type="project" value="InterPro"/>
</dbReference>
<dbReference type="GO" id="GO:0009254">
    <property type="term" value="P:peptidoglycan turnover"/>
    <property type="evidence" value="ECO:0007669"/>
    <property type="project" value="InterPro"/>
</dbReference>
<dbReference type="InterPro" id="IPR051933">
    <property type="entry name" value="Resuscitation_pf_RpfB"/>
</dbReference>